<keyword evidence="1" id="KW-0812">Transmembrane</keyword>
<gene>
    <name evidence="2" type="ORF">Selli2_26430</name>
</gene>
<feature type="transmembrane region" description="Helical" evidence="1">
    <location>
        <begin position="25"/>
        <end position="43"/>
    </location>
</feature>
<comment type="caution">
    <text evidence="2">The sequence shown here is derived from an EMBL/GenBank/DDBJ whole genome shotgun (WGS) entry which is preliminary data.</text>
</comment>
<protein>
    <submittedName>
        <fullName evidence="2">Uncharacterized protein</fullName>
    </submittedName>
</protein>
<dbReference type="EMBL" id="BSCH01000018">
    <property type="protein sequence ID" value="GLG91216.1"/>
    <property type="molecule type" value="Genomic_DNA"/>
</dbReference>
<reference evidence="2" key="3">
    <citation type="journal article" date="2023" name="Int. J. Syst. Evol. Microbiol.">
        <title>Sellimonas catena sp. nov., isolated from human faeces.</title>
        <authorList>
            <person name="Hisatomi A."/>
            <person name="Ohkuma M."/>
            <person name="Sakamoto M."/>
        </authorList>
    </citation>
    <scope>NUCLEOTIDE SEQUENCE</scope>
    <source>
        <strain evidence="2">18CBH55</strain>
    </source>
</reference>
<dbReference type="Proteomes" id="UP001145094">
    <property type="component" value="Unassembled WGS sequence"/>
</dbReference>
<evidence type="ECO:0000256" key="1">
    <source>
        <dbReference type="SAM" id="Phobius"/>
    </source>
</evidence>
<sequence length="45" mass="4994">MKRVIGFACFMIAAGLILSMFLPGLVWDICITAVFLVLGYVFFCC</sequence>
<proteinExistence type="predicted"/>
<dbReference type="AlphaFoldDB" id="A0A9W6CCR2"/>
<dbReference type="RefSeq" id="WP_158099192.1">
    <property type="nucleotide sequence ID" value="NZ_BSBO01000040.1"/>
</dbReference>
<keyword evidence="1" id="KW-1133">Transmembrane helix</keyword>
<organism evidence="2 3">
    <name type="scientific">Sellimonas catena</name>
    <dbReference type="NCBI Taxonomy" id="2994035"/>
    <lineage>
        <taxon>Bacteria</taxon>
        <taxon>Bacillati</taxon>
        <taxon>Bacillota</taxon>
        <taxon>Clostridia</taxon>
        <taxon>Lachnospirales</taxon>
        <taxon>Lachnospiraceae</taxon>
        <taxon>Sellimonas</taxon>
    </lineage>
</organism>
<evidence type="ECO:0000313" key="2">
    <source>
        <dbReference type="EMBL" id="GLG91216.1"/>
    </source>
</evidence>
<name>A0A9W6CCR2_9FIRM</name>
<accession>A0A9W6CCR2</accession>
<reference evidence="2" key="2">
    <citation type="submission" date="2022-11" db="EMBL/GenBank/DDBJ databases">
        <title>Draft genome sequence of Sellimonas catena strain 18CBH55.</title>
        <authorList>
            <person name="Hisatomi A."/>
            <person name="Ohkuma M."/>
            <person name="Sakamoto M."/>
        </authorList>
    </citation>
    <scope>NUCLEOTIDE SEQUENCE</scope>
    <source>
        <strain evidence="2">18CBH55</strain>
    </source>
</reference>
<reference evidence="2" key="1">
    <citation type="submission" date="2022-11" db="EMBL/GenBank/DDBJ databases">
        <title>Draft genome sequence of Sellimonas catena strain 18CBH55.</title>
        <authorList>
            <person name="Atsushi H."/>
            <person name="Moriya O."/>
            <person name="Mitsuo S."/>
        </authorList>
    </citation>
    <scope>NUCLEOTIDE SEQUENCE</scope>
    <source>
        <strain evidence="2">18CBH55</strain>
    </source>
</reference>
<keyword evidence="1" id="KW-0472">Membrane</keyword>
<evidence type="ECO:0000313" key="3">
    <source>
        <dbReference type="Proteomes" id="UP001145094"/>
    </source>
</evidence>